<dbReference type="Proteomes" id="UP000186817">
    <property type="component" value="Unassembled WGS sequence"/>
</dbReference>
<evidence type="ECO:0000256" key="11">
    <source>
        <dbReference type="ARBA" id="ARBA00023136"/>
    </source>
</evidence>
<dbReference type="InterPro" id="IPR018316">
    <property type="entry name" value="Tubulin/FtsZ_2-layer-sand-dom"/>
</dbReference>
<dbReference type="PROSITE" id="PS50800">
    <property type="entry name" value="SAP"/>
    <property type="match status" value="1"/>
</dbReference>
<keyword evidence="7" id="KW-0479">Metal-binding</keyword>
<keyword evidence="8" id="KW-0547">Nucleotide-binding</keyword>
<evidence type="ECO:0000256" key="5">
    <source>
        <dbReference type="ARBA" id="ARBA00022692"/>
    </source>
</evidence>
<organism evidence="16 17">
    <name type="scientific">Symbiodinium microadriaticum</name>
    <name type="common">Dinoflagellate</name>
    <name type="synonym">Zooxanthella microadriatica</name>
    <dbReference type="NCBI Taxonomy" id="2951"/>
    <lineage>
        <taxon>Eukaryota</taxon>
        <taxon>Sar</taxon>
        <taxon>Alveolata</taxon>
        <taxon>Dinophyceae</taxon>
        <taxon>Suessiales</taxon>
        <taxon>Symbiodiniaceae</taxon>
        <taxon>Symbiodinium</taxon>
    </lineage>
</organism>
<feature type="transmembrane region" description="Helical" evidence="14">
    <location>
        <begin position="1019"/>
        <end position="1041"/>
    </location>
</feature>
<dbReference type="SMART" id="SM00864">
    <property type="entry name" value="Tubulin"/>
    <property type="match status" value="1"/>
</dbReference>
<evidence type="ECO:0000256" key="1">
    <source>
        <dbReference type="ARBA" id="ARBA00004141"/>
    </source>
</evidence>
<dbReference type="GO" id="GO:0003924">
    <property type="term" value="F:GTPase activity"/>
    <property type="evidence" value="ECO:0007669"/>
    <property type="project" value="InterPro"/>
</dbReference>
<keyword evidence="10" id="KW-0342">GTP-binding</keyword>
<dbReference type="InterPro" id="IPR008280">
    <property type="entry name" value="Tub_FtsZ_C"/>
</dbReference>
<dbReference type="GO" id="GO:0016020">
    <property type="term" value="C:membrane"/>
    <property type="evidence" value="ECO:0007669"/>
    <property type="project" value="UniProtKB-SubCell"/>
</dbReference>
<dbReference type="InterPro" id="IPR000217">
    <property type="entry name" value="Tubulin"/>
</dbReference>
<feature type="region of interest" description="Disordered" evidence="13">
    <location>
        <begin position="1728"/>
        <end position="1753"/>
    </location>
</feature>
<dbReference type="InterPro" id="IPR002453">
    <property type="entry name" value="Beta_tubulin"/>
</dbReference>
<keyword evidence="9 14" id="KW-1133">Transmembrane helix</keyword>
<evidence type="ECO:0000256" key="6">
    <source>
        <dbReference type="ARBA" id="ARBA00022701"/>
    </source>
</evidence>
<evidence type="ECO:0000256" key="14">
    <source>
        <dbReference type="SAM" id="Phobius"/>
    </source>
</evidence>
<feature type="transmembrane region" description="Helical" evidence="14">
    <location>
        <begin position="900"/>
        <end position="920"/>
    </location>
</feature>
<feature type="compositionally biased region" description="Acidic residues" evidence="13">
    <location>
        <begin position="1285"/>
        <end position="1301"/>
    </location>
</feature>
<dbReference type="PRINTS" id="PR01161">
    <property type="entry name" value="TUBULIN"/>
</dbReference>
<evidence type="ECO:0000256" key="9">
    <source>
        <dbReference type="ARBA" id="ARBA00022989"/>
    </source>
</evidence>
<evidence type="ECO:0000313" key="16">
    <source>
        <dbReference type="EMBL" id="OLP94318.1"/>
    </source>
</evidence>
<dbReference type="PANTHER" id="PTHR11588">
    <property type="entry name" value="TUBULIN"/>
    <property type="match status" value="1"/>
</dbReference>
<dbReference type="Gene3D" id="1.10.720.30">
    <property type="entry name" value="SAP domain"/>
    <property type="match status" value="1"/>
</dbReference>
<dbReference type="SMART" id="SM00513">
    <property type="entry name" value="SAP"/>
    <property type="match status" value="1"/>
</dbReference>
<dbReference type="SUPFAM" id="SSF52490">
    <property type="entry name" value="Tubulin nucleotide-binding domain-like"/>
    <property type="match status" value="1"/>
</dbReference>
<keyword evidence="11 14" id="KW-0472">Membrane</keyword>
<dbReference type="InterPro" id="IPR003008">
    <property type="entry name" value="Tubulin_FtsZ_GTPase"/>
</dbReference>
<dbReference type="GO" id="GO:0005874">
    <property type="term" value="C:microtubule"/>
    <property type="evidence" value="ECO:0007669"/>
    <property type="project" value="UniProtKB-KW"/>
</dbReference>
<feature type="transmembrane region" description="Helical" evidence="14">
    <location>
        <begin position="6"/>
        <end position="25"/>
    </location>
</feature>
<evidence type="ECO:0000256" key="12">
    <source>
        <dbReference type="ARBA" id="ARBA00030446"/>
    </source>
</evidence>
<dbReference type="SUPFAM" id="SSF55307">
    <property type="entry name" value="Tubulin C-terminal domain-like"/>
    <property type="match status" value="1"/>
</dbReference>
<dbReference type="InterPro" id="IPR003034">
    <property type="entry name" value="SAP_dom"/>
</dbReference>
<dbReference type="InterPro" id="IPR046791">
    <property type="entry name" value="Polycystin_dom"/>
</dbReference>
<keyword evidence="5 14" id="KW-0812">Transmembrane</keyword>
<dbReference type="Gene3D" id="1.10.287.70">
    <property type="match status" value="1"/>
</dbReference>
<dbReference type="PRINTS" id="PR01163">
    <property type="entry name" value="BETATUBULIN"/>
</dbReference>
<evidence type="ECO:0000259" key="15">
    <source>
        <dbReference type="PROSITE" id="PS50800"/>
    </source>
</evidence>
<dbReference type="InterPro" id="IPR013122">
    <property type="entry name" value="PKD1_2_channel"/>
</dbReference>
<evidence type="ECO:0000256" key="10">
    <source>
        <dbReference type="ARBA" id="ARBA00023134"/>
    </source>
</evidence>
<evidence type="ECO:0000256" key="2">
    <source>
        <dbReference type="ARBA" id="ARBA00007200"/>
    </source>
</evidence>
<feature type="transmembrane region" description="Helical" evidence="14">
    <location>
        <begin position="1047"/>
        <end position="1065"/>
    </location>
</feature>
<dbReference type="Pfam" id="PF20519">
    <property type="entry name" value="Polycystin_dom"/>
    <property type="match status" value="1"/>
</dbReference>
<dbReference type="InterPro" id="IPR036525">
    <property type="entry name" value="Tubulin/FtsZ_GTPase_sf"/>
</dbReference>
<dbReference type="Pfam" id="PF00091">
    <property type="entry name" value="Tubulin"/>
    <property type="match status" value="1"/>
</dbReference>
<sequence length="2331" mass="260839">MGQASLATFYVVFAILTIFLNTEFIGTWNANAIYRTVSTALSAYPFHNPAHGVNHTSTRHLDHVQDPEQVYHWLKTSLKPVIFGEQEPMSSRSSWGNWSSWNYSVTPATVGSFNRIVLARFTFKRWAVVPTVGQFSSSTPNRLAGFTRSMSPFARSADEETTDLCRPGQNASSDSCYTWQTEHAFDHAGGYVSFLDPMEGEQAYDALLDSMYEANAFDLRLGSFTVDFIVYNANVDMFVQFILYFTFDFAGNIEMTQIARSFNLNVFNTDVLLYLVFYIIRIACVVLLVIFLLIEFRRMWDLGFFQHFRRQGAATDLVSITVSLGVFLSYWVIEQMPSFSQFQFEDLQHPDTRAGAYVSLCEVASSLQDQGLLIALNLLVVSLRTVSLVSGLHSNLGLILQVLHVSLPNFVAFFGMFMMLQAGFVLMSFFAFGSGYLGMSDIGLCIYKSFAMLTGDMVFDDIYRVDEILGTIYFFFFYILFYLVLINIFVTLLMSGYDVVDYQLQKRGLNEKEQNPITLIFEELKADVVGNILKYGATVIKYATICLDPIVVSIKACFFCSTPSFLTSGVRTKQRTAGAADVHDAQAQNSEVQHDPEQQLRRNLVGFTSMIVFMAVWITLMTLQGRGVDSFLASKATLQESALDVMFSTDDNLKSFDSIHTFADVKPWAEAAIVGLYNNPTCAEQTASGGSWESDAGCNSANNSQQLINRIANWNIGFLNTTFVRLTVQPACFVATSSRWASGSPTLRRTPNVECWNSVCTDVFSHELCRTADGQILDTASLSMAVNLTSQLPETFKFQYDVPSDLGPFRMLGGLAFSLGVTAAECQEMLSLLDADRWFSENSASMVFDWISYNGNMDLFTHNVVGFSLMRTGVMIRSTESKTFPMNVDTGGGYFHLQTLVLMLFGIYAALLLTFIVFVMNNFRAQYQFSVDDLAKYVVPNDAAQAFAMPQAVNPVRYLEDDWYFFKEFELVQGIYSIFLQFAALNSLFIAIKTIKIVNRFGKVSKFSQTLAKGRSRNMYFLIVIKLQMVGFALAMTVIFGTMVEGFSSPIATMGSLLYWVCGWADLDPLLQASPILAILFFVAFIVIFRFISTNMFLATQLNTFADLVGESDILAAKRAASAKTGIKEVRYGSKKELQDDLELERQGENQVFVKKILGTGPALQKNVLLGDVVSKVNKQKMDWRTELSEDDHEHIERSLTPDKDGSLTIVFQDAPKKSFMETLAQVCCRCVGVRRKVKPGRQSSAEFATTKTPAMRPTVRNFWRSHGAIAEVEKESLADGMQEEKDEEESVNSEGEDGEGLEDRQLFEEVPQERSRLAKSRVKKRLDGFLFSRWPEGKAPKETSAVPTATQQLEGREESLQLQEEDILQEGWDIDEMADIVKTIRITGQEVWLDCLLVALEEEVLEESPIVEVLRTNDLQDVSKDKLKGPARERLLKFYRRLDQVLKILENKSYRKYYQNLLAESVQRQQHFQQQNEVLHDYVCELEKEFADISDAIYNYRSKKELMLTKLAGLLDSTHTWRPKEAEVQANSETEWSIDFNCMQQAEQEDFFVSQVNDPMRANQPRACDHKVVHHTMCSYAAFGHSLVAGELMSGEHGSGGLYGLLKVPELRCEVRRRGLDPVGTRKELTQRLIAHDWENGDQSIVDPAACGRSHQVGEIRPVAAAKRRIKRRRRQIGDSARVEGSTVSVHPQETAVKLQESDDSLQAETGFDLAEDELRQAMQKLLSAHGQQQEGSPLAPNQCADGPDTATEAASEAVAVVSPEVEALKFQVQRAMKRTAQAQMRLRRKKAEEILLTGLLKHCEAACKVYRLRSDVADPTHSSKWLSSTKEIEILRGDPVACGLLAGLTGHMDLHETKFAKSGREIIHIQVGKAGNAIGNQFWKLMCEEHGVNTDNKDENMKGCLVADGDSEGPRGYIDVFFNEGKSTDKKVRYVPRAILLDTNMGDLASIAEDVRVGDLYRPEDIIGNDESSGNCYAKAFHTEGPDLADRCLEMVRKEVEKCNCLQGVQFCHSASGGTGTGLTGLLLKTLRDYLDKQSRAVMQSFVLAPAPGISDVVLEPYNACLCYQDLLEYTDQVFLFDNKALGEICQRALEKDMPKMLDLNSIIARCMSGITSCLRYTGPLNADLRKLQTNLVPFKNAHFLINGLAPLNSKASGKYRRATVLDLSQQMLSKDNVTVKCDPLNPGDEFHGMQKARFLASWTSWKGKFQTKEVDKAMHEIQKDGSRFDKFFPDWIPNCIETQAASVGAQQRGIELAVLEAEISNIASVLDGGVPRGPKETGANRELVPDVDPEEQAAMRVRRSGTGQATSECAYGIAQIDLVPEETV</sequence>
<keyword evidence="17" id="KW-1185">Reference proteome</keyword>
<feature type="transmembrane region" description="Helical" evidence="14">
    <location>
        <begin position="271"/>
        <end position="294"/>
    </location>
</feature>
<accession>A0A1Q9DGL0</accession>
<comment type="caution">
    <text evidence="16">The sequence shown here is derived from an EMBL/GenBank/DDBJ whole genome shotgun (WGS) entry which is preliminary data.</text>
</comment>
<dbReference type="GO" id="GO:0007017">
    <property type="term" value="P:microtubule-based process"/>
    <property type="evidence" value="ECO:0007669"/>
    <property type="project" value="InterPro"/>
</dbReference>
<keyword evidence="6" id="KW-0493">Microtubule</keyword>
<dbReference type="InterPro" id="IPR036361">
    <property type="entry name" value="SAP_dom_sf"/>
</dbReference>
<comment type="similarity">
    <text evidence="2">Belongs to the polycystin family.</text>
</comment>
<evidence type="ECO:0000256" key="3">
    <source>
        <dbReference type="ARBA" id="ARBA00009636"/>
    </source>
</evidence>
<dbReference type="GO" id="GO:0046872">
    <property type="term" value="F:metal ion binding"/>
    <property type="evidence" value="ECO:0007669"/>
    <property type="project" value="UniProtKB-KW"/>
</dbReference>
<dbReference type="GO" id="GO:0005525">
    <property type="term" value="F:GTP binding"/>
    <property type="evidence" value="ECO:0007669"/>
    <property type="project" value="UniProtKB-KW"/>
</dbReference>
<evidence type="ECO:0000256" key="4">
    <source>
        <dbReference type="ARBA" id="ARBA00013288"/>
    </source>
</evidence>
<reference evidence="16 17" key="1">
    <citation type="submission" date="2016-02" db="EMBL/GenBank/DDBJ databases">
        <title>Genome analysis of coral dinoflagellate symbionts highlights evolutionary adaptations to a symbiotic lifestyle.</title>
        <authorList>
            <person name="Aranda M."/>
            <person name="Li Y."/>
            <person name="Liew Y.J."/>
            <person name="Baumgarten S."/>
            <person name="Simakov O."/>
            <person name="Wilson M."/>
            <person name="Piel J."/>
            <person name="Ashoor H."/>
            <person name="Bougouffa S."/>
            <person name="Bajic V.B."/>
            <person name="Ryu T."/>
            <person name="Ravasi T."/>
            <person name="Bayer T."/>
            <person name="Micklem G."/>
            <person name="Kim H."/>
            <person name="Bhak J."/>
            <person name="Lajeunesse T.C."/>
            <person name="Voolstra C.R."/>
        </authorList>
    </citation>
    <scope>NUCLEOTIDE SEQUENCE [LARGE SCALE GENOMIC DNA]</scope>
    <source>
        <strain evidence="16 17">CCMP2467</strain>
    </source>
</reference>
<feature type="transmembrane region" description="Helical" evidence="14">
    <location>
        <begin position="228"/>
        <end position="247"/>
    </location>
</feature>
<evidence type="ECO:0000256" key="13">
    <source>
        <dbReference type="SAM" id="MobiDB-lite"/>
    </source>
</evidence>
<feature type="transmembrane region" description="Helical" evidence="14">
    <location>
        <begin position="314"/>
        <end position="333"/>
    </location>
</feature>
<feature type="transmembrane region" description="Helical" evidence="14">
    <location>
        <begin position="468"/>
        <end position="494"/>
    </location>
</feature>
<feature type="transmembrane region" description="Helical" evidence="14">
    <location>
        <begin position="604"/>
        <end position="623"/>
    </location>
</feature>
<feature type="compositionally biased region" description="Basic and acidic residues" evidence="13">
    <location>
        <begin position="1302"/>
        <end position="1313"/>
    </location>
</feature>
<dbReference type="OMA" id="DYVCELE"/>
<evidence type="ECO:0000256" key="7">
    <source>
        <dbReference type="ARBA" id="ARBA00022723"/>
    </source>
</evidence>
<dbReference type="EMBL" id="LSRX01000548">
    <property type="protein sequence ID" value="OLP94318.1"/>
    <property type="molecule type" value="Genomic_DNA"/>
</dbReference>
<evidence type="ECO:0000313" key="17">
    <source>
        <dbReference type="Proteomes" id="UP000186817"/>
    </source>
</evidence>
<dbReference type="Pfam" id="PF03953">
    <property type="entry name" value="Tubulin_C"/>
    <property type="match status" value="1"/>
</dbReference>
<feature type="region of interest" description="Disordered" evidence="13">
    <location>
        <begin position="1275"/>
        <end position="1313"/>
    </location>
</feature>
<dbReference type="GO" id="GO:0005200">
    <property type="term" value="F:structural constituent of cytoskeleton"/>
    <property type="evidence" value="ECO:0007669"/>
    <property type="project" value="InterPro"/>
</dbReference>
<dbReference type="OrthoDB" id="422888at2759"/>
<feature type="domain" description="SAP" evidence="15">
    <location>
        <begin position="1604"/>
        <end position="1638"/>
    </location>
</feature>
<dbReference type="Gene3D" id="3.40.50.1440">
    <property type="entry name" value="Tubulin/FtsZ, GTPase domain"/>
    <property type="match status" value="1"/>
</dbReference>
<feature type="region of interest" description="Disordered" evidence="13">
    <location>
        <begin position="1669"/>
        <end position="1706"/>
    </location>
</feature>
<evidence type="ECO:0000256" key="8">
    <source>
        <dbReference type="ARBA" id="ARBA00022741"/>
    </source>
</evidence>
<dbReference type="Pfam" id="PF08016">
    <property type="entry name" value="PKD_channel"/>
    <property type="match status" value="2"/>
</dbReference>
<comment type="similarity">
    <text evidence="3">Belongs to the tubulin family.</text>
</comment>
<protein>
    <recommendedName>
        <fullName evidence="4">Tubulin beta chain</fullName>
    </recommendedName>
    <alternativeName>
        <fullName evidence="12">Beta-tubulin</fullName>
    </alternativeName>
</protein>
<comment type="subcellular location">
    <subcellularLocation>
        <location evidence="1">Membrane</location>
        <topology evidence="1">Multi-pass membrane protein</topology>
    </subcellularLocation>
</comment>
<name>A0A1Q9DGL0_SYMMI</name>
<gene>
    <name evidence="16" type="primary">TBB</name>
    <name evidence="16" type="ORF">AK812_SmicGene23674</name>
</gene>
<proteinExistence type="inferred from homology"/>
<feature type="transmembrane region" description="Helical" evidence="14">
    <location>
        <begin position="1077"/>
        <end position="1098"/>
    </location>
</feature>